<dbReference type="PROSITE" id="PS50943">
    <property type="entry name" value="HTH_CROC1"/>
    <property type="match status" value="1"/>
</dbReference>
<name>A0A4U2Q1R7_9BACL</name>
<dbReference type="CDD" id="cd00093">
    <property type="entry name" value="HTH_XRE"/>
    <property type="match status" value="1"/>
</dbReference>
<comment type="caution">
    <text evidence="2">The sequence shown here is derived from an EMBL/GenBank/DDBJ whole genome shotgun (WGS) entry which is preliminary data.</text>
</comment>
<dbReference type="GO" id="GO:0003677">
    <property type="term" value="F:DNA binding"/>
    <property type="evidence" value="ECO:0007669"/>
    <property type="project" value="InterPro"/>
</dbReference>
<dbReference type="EMBL" id="PNXQ01000005">
    <property type="protein sequence ID" value="TKH46015.1"/>
    <property type="molecule type" value="Genomic_DNA"/>
</dbReference>
<dbReference type="Pfam" id="PF01381">
    <property type="entry name" value="HTH_3"/>
    <property type="match status" value="1"/>
</dbReference>
<gene>
    <name evidence="2" type="ORF">C1I60_06190</name>
</gene>
<proteinExistence type="predicted"/>
<dbReference type="SMART" id="SM00530">
    <property type="entry name" value="HTH_XRE"/>
    <property type="match status" value="1"/>
</dbReference>
<evidence type="ECO:0000313" key="2">
    <source>
        <dbReference type="EMBL" id="TKH46015.1"/>
    </source>
</evidence>
<dbReference type="AlphaFoldDB" id="A0A4U2Q1R7"/>
<evidence type="ECO:0000259" key="1">
    <source>
        <dbReference type="PROSITE" id="PS50943"/>
    </source>
</evidence>
<reference evidence="2 3" key="1">
    <citation type="submission" date="2018-01" db="EMBL/GenBank/DDBJ databases">
        <title>Bacillales members from the olive rhizosphere are effective biological control agents against Verticillium dahliae.</title>
        <authorList>
            <person name="Gomez-Lama C."/>
            <person name="Legarda G."/>
            <person name="Ruano-Rosa D."/>
            <person name="Pizarro-Tobias P."/>
            <person name="Valverde-Corredor A."/>
            <person name="Niqui J.L."/>
            <person name="Trivino J.C."/>
            <person name="Roca A."/>
            <person name="Mercado-Blanco J."/>
        </authorList>
    </citation>
    <scope>NUCLEOTIDE SEQUENCE [LARGE SCALE GENOMIC DNA]</scope>
    <source>
        <strain evidence="2 3">PIC167</strain>
    </source>
</reference>
<evidence type="ECO:0000313" key="3">
    <source>
        <dbReference type="Proteomes" id="UP000308114"/>
    </source>
</evidence>
<dbReference type="Gene3D" id="1.10.260.40">
    <property type="entry name" value="lambda repressor-like DNA-binding domains"/>
    <property type="match status" value="1"/>
</dbReference>
<sequence>MAKRTITAVEYFALRENALGERIRFFREETGKLNTKEEYSTRAISKRLGVTAQSITAIERGESKNPSFQLVHGLSRELHVPIEAFTDEFYQGDIRLFEIGVVDENVELEDTRTAGLDPALSTSFHFGCYVYQAFQDGRMRFVYSKETKNAVDYKAFVESLSRFVAEIEMHSYSGELLDLDDTLASPIKHAASLFKASLEYPKAFPILNKDSWNQVFNDFLAASQQTDKGEMKND</sequence>
<dbReference type="InterPro" id="IPR001387">
    <property type="entry name" value="Cro/C1-type_HTH"/>
</dbReference>
<feature type="domain" description="HTH cro/C1-type" evidence="1">
    <location>
        <begin position="42"/>
        <end position="85"/>
    </location>
</feature>
<organism evidence="2 3">
    <name type="scientific">Paenibacillus terrae</name>
    <dbReference type="NCBI Taxonomy" id="159743"/>
    <lineage>
        <taxon>Bacteria</taxon>
        <taxon>Bacillati</taxon>
        <taxon>Bacillota</taxon>
        <taxon>Bacilli</taxon>
        <taxon>Bacillales</taxon>
        <taxon>Paenibacillaceae</taxon>
        <taxon>Paenibacillus</taxon>
    </lineage>
</organism>
<protein>
    <recommendedName>
        <fullName evidence="1">HTH cro/C1-type domain-containing protein</fullName>
    </recommendedName>
</protein>
<dbReference type="InterPro" id="IPR010982">
    <property type="entry name" value="Lambda_DNA-bd_dom_sf"/>
</dbReference>
<dbReference type="SUPFAM" id="SSF47413">
    <property type="entry name" value="lambda repressor-like DNA-binding domains"/>
    <property type="match status" value="1"/>
</dbReference>
<dbReference type="Proteomes" id="UP000308114">
    <property type="component" value="Unassembled WGS sequence"/>
</dbReference>
<dbReference type="RefSeq" id="WP_170970749.1">
    <property type="nucleotide sequence ID" value="NZ_PNXQ01000005.1"/>
</dbReference>
<accession>A0A4U2Q1R7</accession>